<reference evidence="2" key="1">
    <citation type="submission" date="2020-06" db="EMBL/GenBank/DDBJ databases">
        <authorList>
            <consortium name="Plant Systems Biology data submission"/>
        </authorList>
    </citation>
    <scope>NUCLEOTIDE SEQUENCE</scope>
    <source>
        <strain evidence="2">D6</strain>
    </source>
</reference>
<feature type="compositionally biased region" description="Acidic residues" evidence="1">
    <location>
        <begin position="222"/>
        <end position="233"/>
    </location>
</feature>
<comment type="caution">
    <text evidence="2">The sequence shown here is derived from an EMBL/GenBank/DDBJ whole genome shotgun (WGS) entry which is preliminary data.</text>
</comment>
<evidence type="ECO:0000313" key="3">
    <source>
        <dbReference type="Proteomes" id="UP001153069"/>
    </source>
</evidence>
<dbReference type="EMBL" id="CAICTM010000480">
    <property type="protein sequence ID" value="CAB9511349.1"/>
    <property type="molecule type" value="Genomic_DNA"/>
</dbReference>
<evidence type="ECO:0000313" key="2">
    <source>
        <dbReference type="EMBL" id="CAB9511349.1"/>
    </source>
</evidence>
<feature type="region of interest" description="Disordered" evidence="1">
    <location>
        <begin position="1"/>
        <end position="107"/>
    </location>
</feature>
<feature type="compositionally biased region" description="Basic and acidic residues" evidence="1">
    <location>
        <begin position="17"/>
        <end position="27"/>
    </location>
</feature>
<gene>
    <name evidence="2" type="ORF">SEMRO_481_G151500.1</name>
</gene>
<name>A0A9N8E243_9STRA</name>
<keyword evidence="3" id="KW-1185">Reference proteome</keyword>
<feature type="region of interest" description="Disordered" evidence="1">
    <location>
        <begin position="214"/>
        <end position="233"/>
    </location>
</feature>
<dbReference type="AlphaFoldDB" id="A0A9N8E243"/>
<organism evidence="2 3">
    <name type="scientific">Seminavis robusta</name>
    <dbReference type="NCBI Taxonomy" id="568900"/>
    <lineage>
        <taxon>Eukaryota</taxon>
        <taxon>Sar</taxon>
        <taxon>Stramenopiles</taxon>
        <taxon>Ochrophyta</taxon>
        <taxon>Bacillariophyta</taxon>
        <taxon>Bacillariophyceae</taxon>
        <taxon>Bacillariophycidae</taxon>
        <taxon>Naviculales</taxon>
        <taxon>Naviculaceae</taxon>
        <taxon>Seminavis</taxon>
    </lineage>
</organism>
<evidence type="ECO:0000256" key="1">
    <source>
        <dbReference type="SAM" id="MobiDB-lite"/>
    </source>
</evidence>
<sequence>MNDPSNQQDGNSNAQDGGRDFDDRQPDQLDQAARDSLINRAEAEAAQQDQDEESDAMIAHVEGTNEVKSEEDGATAKFTEIGSEQAGLTNQKERQTATDPGMPVKGLQGNTGLAAAGAHHVQTNAAMGGAHDHPAGTSTLEETIGIDKYLRTNTATTATTAAEANHEKASAAVGGPQDLFTLEETALLHPGTRETVQQQQQQILVPGAYPMAGTGISNLTNNDEDEAPVDSSG</sequence>
<feature type="compositionally biased region" description="Polar residues" evidence="1">
    <location>
        <begin position="1"/>
        <end position="15"/>
    </location>
</feature>
<protein>
    <submittedName>
        <fullName evidence="2">Uncharacterized protein</fullName>
    </submittedName>
</protein>
<dbReference type="Proteomes" id="UP001153069">
    <property type="component" value="Unassembled WGS sequence"/>
</dbReference>
<proteinExistence type="predicted"/>
<accession>A0A9N8E243</accession>